<sequence length="36" mass="4071">MLNSISTLSQCGYENINESLELIFDPIVKKIISDLE</sequence>
<evidence type="ECO:0000313" key="1">
    <source>
        <dbReference type="EMBL" id="SFD29810.1"/>
    </source>
</evidence>
<accession>A0A1I1RH69</accession>
<reference evidence="1 2" key="1">
    <citation type="submission" date="2016-10" db="EMBL/GenBank/DDBJ databases">
        <authorList>
            <person name="de Groot N.N."/>
        </authorList>
    </citation>
    <scope>NUCLEOTIDE SEQUENCE [LARGE SCALE GENOMIC DNA]</scope>
    <source>
        <strain evidence="1 2">DSM 12992</strain>
    </source>
</reference>
<organism evidence="1 2">
    <name type="scientific">Clostridium uliginosum</name>
    <dbReference type="NCBI Taxonomy" id="119641"/>
    <lineage>
        <taxon>Bacteria</taxon>
        <taxon>Bacillati</taxon>
        <taxon>Bacillota</taxon>
        <taxon>Clostridia</taxon>
        <taxon>Eubacteriales</taxon>
        <taxon>Clostridiaceae</taxon>
        <taxon>Clostridium</taxon>
    </lineage>
</organism>
<proteinExistence type="predicted"/>
<dbReference type="EMBL" id="FOMG01000030">
    <property type="protein sequence ID" value="SFD29810.1"/>
    <property type="molecule type" value="Genomic_DNA"/>
</dbReference>
<dbReference type="AlphaFoldDB" id="A0A1I1RH69"/>
<gene>
    <name evidence="1" type="ORF">SAMN05421842_13028</name>
</gene>
<keyword evidence="2" id="KW-1185">Reference proteome</keyword>
<protein>
    <submittedName>
        <fullName evidence="1">Uncharacterized protein</fullName>
    </submittedName>
</protein>
<dbReference type="Proteomes" id="UP000199263">
    <property type="component" value="Unassembled WGS sequence"/>
</dbReference>
<name>A0A1I1RH69_9CLOT</name>
<dbReference type="STRING" id="119641.SAMN05421842_13028"/>
<evidence type="ECO:0000313" key="2">
    <source>
        <dbReference type="Proteomes" id="UP000199263"/>
    </source>
</evidence>